<dbReference type="PANTHER" id="PTHR30328">
    <property type="entry name" value="TRANSCRIPTIONAL REPRESSOR"/>
    <property type="match status" value="1"/>
</dbReference>
<proteinExistence type="predicted"/>
<keyword evidence="5" id="KW-1185">Reference proteome</keyword>
<dbReference type="SUPFAM" id="SSF48498">
    <property type="entry name" value="Tetracyclin repressor-like, C-terminal domain"/>
    <property type="match status" value="1"/>
</dbReference>
<evidence type="ECO:0000259" key="3">
    <source>
        <dbReference type="PROSITE" id="PS50977"/>
    </source>
</evidence>
<evidence type="ECO:0000256" key="1">
    <source>
        <dbReference type="ARBA" id="ARBA00023125"/>
    </source>
</evidence>
<dbReference type="InterPro" id="IPR023772">
    <property type="entry name" value="DNA-bd_HTH_TetR-type_CS"/>
</dbReference>
<dbReference type="RefSeq" id="WP_236960059.1">
    <property type="nucleotide sequence ID" value="NZ_JAETXX010000012.1"/>
</dbReference>
<feature type="domain" description="HTH tetR-type" evidence="3">
    <location>
        <begin position="4"/>
        <end position="64"/>
    </location>
</feature>
<feature type="DNA-binding region" description="H-T-H motif" evidence="2">
    <location>
        <begin position="27"/>
        <end position="46"/>
    </location>
</feature>
<dbReference type="Gene3D" id="1.10.10.60">
    <property type="entry name" value="Homeodomain-like"/>
    <property type="match status" value="1"/>
</dbReference>
<evidence type="ECO:0000256" key="2">
    <source>
        <dbReference type="PROSITE-ProRule" id="PRU00335"/>
    </source>
</evidence>
<dbReference type="InterPro" id="IPR001647">
    <property type="entry name" value="HTH_TetR"/>
</dbReference>
<gene>
    <name evidence="4" type="ORF">JM658_14780</name>
</gene>
<dbReference type="InterPro" id="IPR050109">
    <property type="entry name" value="HTH-type_TetR-like_transc_reg"/>
</dbReference>
<name>A0ABS9J6N8_9FLAO</name>
<dbReference type="InterPro" id="IPR009057">
    <property type="entry name" value="Homeodomain-like_sf"/>
</dbReference>
<dbReference type="PROSITE" id="PS01081">
    <property type="entry name" value="HTH_TETR_1"/>
    <property type="match status" value="1"/>
</dbReference>
<comment type="caution">
    <text evidence="4">The sequence shown here is derived from an EMBL/GenBank/DDBJ whole genome shotgun (WGS) entry which is preliminary data.</text>
</comment>
<evidence type="ECO:0000313" key="5">
    <source>
        <dbReference type="Proteomes" id="UP000829517"/>
    </source>
</evidence>
<dbReference type="PRINTS" id="PR00455">
    <property type="entry name" value="HTHTETR"/>
</dbReference>
<protein>
    <submittedName>
        <fullName evidence="4">TetR/AcrR family transcriptional regulator</fullName>
    </submittedName>
</protein>
<accession>A0ABS9J6N8</accession>
<dbReference type="Pfam" id="PF00440">
    <property type="entry name" value="TetR_N"/>
    <property type="match status" value="1"/>
</dbReference>
<dbReference type="EMBL" id="JAETXX010000012">
    <property type="protein sequence ID" value="MCF8716095.1"/>
    <property type="molecule type" value="Genomic_DNA"/>
</dbReference>
<dbReference type="PROSITE" id="PS50977">
    <property type="entry name" value="HTH_TETR_2"/>
    <property type="match status" value="1"/>
</dbReference>
<dbReference type="SUPFAM" id="SSF46689">
    <property type="entry name" value="Homeodomain-like"/>
    <property type="match status" value="1"/>
</dbReference>
<dbReference type="PANTHER" id="PTHR30328:SF54">
    <property type="entry name" value="HTH-TYPE TRANSCRIPTIONAL REPRESSOR SCO4008"/>
    <property type="match status" value="1"/>
</dbReference>
<organism evidence="4 5">
    <name type="scientific">Joostella atrarenae</name>
    <dbReference type="NCBI Taxonomy" id="679257"/>
    <lineage>
        <taxon>Bacteria</taxon>
        <taxon>Pseudomonadati</taxon>
        <taxon>Bacteroidota</taxon>
        <taxon>Flavobacteriia</taxon>
        <taxon>Flavobacteriales</taxon>
        <taxon>Flavobacteriaceae</taxon>
        <taxon>Joostella</taxon>
    </lineage>
</organism>
<dbReference type="Gene3D" id="1.10.357.10">
    <property type="entry name" value="Tetracycline Repressor, domain 2"/>
    <property type="match status" value="1"/>
</dbReference>
<sequence length="206" mass="24193">MDFNDKQVKILEVSEKMFAEKGYDGTSIRAISKEADINIAMISYYFGSKEKLLEALLSYKTASFSIELESVLSKDIDYLEKLDEIITLIIRRVHKNRRIYKIIHFEYSNETRQIDFDSYIKSKTENFRIIQNFVNEGQEAGVFSKNINVPLVVPTVLGSYFNFYYNKRFFVEIHQLNTNDSLDDYVHITLTNHIKQTIKALFTHEN</sequence>
<dbReference type="Proteomes" id="UP000829517">
    <property type="component" value="Unassembled WGS sequence"/>
</dbReference>
<evidence type="ECO:0000313" key="4">
    <source>
        <dbReference type="EMBL" id="MCF8716095.1"/>
    </source>
</evidence>
<dbReference type="InterPro" id="IPR036271">
    <property type="entry name" value="Tet_transcr_reg_TetR-rel_C_sf"/>
</dbReference>
<keyword evidence="1 2" id="KW-0238">DNA-binding</keyword>
<reference evidence="4 5" key="1">
    <citation type="submission" date="2021-01" db="EMBL/GenBank/DDBJ databases">
        <title>Genome sequencing of Joostella atrarenae M1-2 (= KCTC 23194).</title>
        <authorList>
            <person name="Zakaria M.R."/>
            <person name="Lam M.Q."/>
            <person name="Chong C.S."/>
        </authorList>
    </citation>
    <scope>NUCLEOTIDE SEQUENCE [LARGE SCALE GENOMIC DNA]</scope>
    <source>
        <strain evidence="4 5">M1-2</strain>
    </source>
</reference>